<sequence>MAEQHPLRARRATRRVFLIASSLAAAAALASCASLLGPREVDIPLPKLQASLDRRFPMDNRLLELFDLRLSRPQLAVLPGDRVALTVDASVAQSFLRNPLGGTLAFSGRLVVDQARSGVYLAEPRLERFAISGLDESVTRQLSRAANVVLERAILDIPVYSFRMDELRYAGVQYIPTRIATTSTGLRVSLEPAAQASTAR</sequence>
<gene>
    <name evidence="2" type="ORF">LPB04_04745</name>
</gene>
<dbReference type="AlphaFoldDB" id="A0A7L9U832"/>
<dbReference type="InterPro" id="IPR010835">
    <property type="entry name" value="DUF1439"/>
</dbReference>
<dbReference type="Gene3D" id="3.15.10.40">
    <property type="entry name" value="Uncharacterised protein PF07273, DUF1439"/>
    <property type="match status" value="1"/>
</dbReference>
<dbReference type="Pfam" id="PF07273">
    <property type="entry name" value="DUF1439"/>
    <property type="match status" value="1"/>
</dbReference>
<dbReference type="PROSITE" id="PS51318">
    <property type="entry name" value="TAT"/>
    <property type="match status" value="1"/>
</dbReference>
<evidence type="ECO:0000313" key="3">
    <source>
        <dbReference type="Proteomes" id="UP000593875"/>
    </source>
</evidence>
<reference evidence="2 3" key="1">
    <citation type="submission" date="2020-10" db="EMBL/GenBank/DDBJ databases">
        <title>Genome sequencing of Massilia sp. LPB0304.</title>
        <authorList>
            <person name="Kim J."/>
        </authorList>
    </citation>
    <scope>NUCLEOTIDE SEQUENCE [LARGE SCALE GENOMIC DNA]</scope>
    <source>
        <strain evidence="2 3">LPB0304</strain>
    </source>
</reference>
<dbReference type="RefSeq" id="WP_193687597.1">
    <property type="nucleotide sequence ID" value="NZ_CP062941.1"/>
</dbReference>
<feature type="signal peptide" evidence="1">
    <location>
        <begin position="1"/>
        <end position="30"/>
    </location>
</feature>
<keyword evidence="1" id="KW-0732">Signal</keyword>
<dbReference type="InterPro" id="IPR006311">
    <property type="entry name" value="TAT_signal"/>
</dbReference>
<dbReference type="KEGG" id="mlir:LPB04_04745"/>
<proteinExistence type="predicted"/>
<name>A0A7L9U832_9BURK</name>
<dbReference type="Proteomes" id="UP000593875">
    <property type="component" value="Chromosome"/>
</dbReference>
<evidence type="ECO:0000313" key="2">
    <source>
        <dbReference type="EMBL" id="QOL50609.1"/>
    </source>
</evidence>
<dbReference type="EMBL" id="CP062941">
    <property type="protein sequence ID" value="QOL50609.1"/>
    <property type="molecule type" value="Genomic_DNA"/>
</dbReference>
<keyword evidence="3" id="KW-1185">Reference proteome</keyword>
<accession>A0A7L9U832</accession>
<protein>
    <submittedName>
        <fullName evidence="2">DUF1439 domain-containing protein</fullName>
    </submittedName>
</protein>
<evidence type="ECO:0000256" key="1">
    <source>
        <dbReference type="SAM" id="SignalP"/>
    </source>
</evidence>
<feature type="chain" id="PRO_5032931659" evidence="1">
    <location>
        <begin position="31"/>
        <end position="200"/>
    </location>
</feature>
<organism evidence="2 3">
    <name type="scientific">Massilia litorea</name>
    <dbReference type="NCBI Taxonomy" id="2769491"/>
    <lineage>
        <taxon>Bacteria</taxon>
        <taxon>Pseudomonadati</taxon>
        <taxon>Pseudomonadota</taxon>
        <taxon>Betaproteobacteria</taxon>
        <taxon>Burkholderiales</taxon>
        <taxon>Oxalobacteraceae</taxon>
        <taxon>Telluria group</taxon>
        <taxon>Massilia</taxon>
    </lineage>
</organism>